<dbReference type="HAMAP" id="MF_00226_B">
    <property type="entry name" value="CinA_B"/>
    <property type="match status" value="1"/>
</dbReference>
<dbReference type="SUPFAM" id="SSF142433">
    <property type="entry name" value="CinA-like"/>
    <property type="match status" value="1"/>
</dbReference>
<evidence type="ECO:0000313" key="4">
    <source>
        <dbReference type="Proteomes" id="UP000191901"/>
    </source>
</evidence>
<dbReference type="NCBIfam" id="TIGR00200">
    <property type="entry name" value="cinA_nterm"/>
    <property type="match status" value="1"/>
</dbReference>
<dbReference type="InterPro" id="IPR008136">
    <property type="entry name" value="CinA_C"/>
</dbReference>
<dbReference type="InterPro" id="IPR041424">
    <property type="entry name" value="CinA_KH"/>
</dbReference>
<dbReference type="PANTHER" id="PTHR13939">
    <property type="entry name" value="NICOTINAMIDE-NUCLEOTIDE AMIDOHYDROLASE PNCC"/>
    <property type="match status" value="1"/>
</dbReference>
<dbReference type="KEGG" id="hhg:XM38_038870"/>
<sequence>MEVMNGSAEIICVGTELLLGDILNRNAQFLARQLADLGIPHYYQTVVGDNPVRIKRAVAIACERARLLIFTGGLGPTPDDLTHPTLAEFFDVPLVEHGAILQDIQAKFAQRGRAMPESNRKQALLPEGAEILPNPIGSAPGMIWQPRPGLIVMTFPGVPSEMQGMWQATAVPYLQQQQWVQGVLVSRTLRFWGISESALAERVASWLGQGNPTVAPYASRGEVKLRITARGTSQADAAALIAPVETELRRISGLDCYGSDDDSLASVVGEQLRSHHQTLAVAESCTGGGLGELLTTIPGSSAYFWGGIIAYDNSIKVALLKVDPDQLAQAGAVSATVAEQMALGVKHQLGTDWGLSITGIAGPHGGSPGKPVGLVYIGLATCDGQVHSRRYQFGDTRGRDWIRHVSRCSALDQLRRALLASTLSD</sequence>
<protein>
    <recommendedName>
        <fullName evidence="1">CinA-like protein</fullName>
    </recommendedName>
</protein>
<keyword evidence="4" id="KW-1185">Reference proteome</keyword>
<evidence type="ECO:0000256" key="1">
    <source>
        <dbReference type="HAMAP-Rule" id="MF_00226"/>
    </source>
</evidence>
<dbReference type="NCBIfam" id="NF001813">
    <property type="entry name" value="PRK00549.1"/>
    <property type="match status" value="1"/>
</dbReference>
<dbReference type="Pfam" id="PF00994">
    <property type="entry name" value="MoCF_biosynth"/>
    <property type="match status" value="1"/>
</dbReference>
<name>A0A1Z3HS25_9CYAN</name>
<accession>A0A1Z3HS25</accession>
<dbReference type="SMART" id="SM00852">
    <property type="entry name" value="MoCF_biosynth"/>
    <property type="match status" value="1"/>
</dbReference>
<proteinExistence type="inferred from homology"/>
<dbReference type="AlphaFoldDB" id="A0A1Z3HS25"/>
<reference evidence="3 4" key="1">
    <citation type="journal article" date="2016" name="Biochim. Biophys. Acta">
        <title>Characterization of red-shifted phycobilisomes isolated from the chlorophyll f-containing cyanobacterium Halomicronema hongdechloris.</title>
        <authorList>
            <person name="Li Y."/>
            <person name="Lin Y."/>
            <person name="Garvey C.J."/>
            <person name="Birch D."/>
            <person name="Corkery R.W."/>
            <person name="Loughlin P.C."/>
            <person name="Scheer H."/>
            <person name="Willows R.D."/>
            <person name="Chen M."/>
        </authorList>
    </citation>
    <scope>NUCLEOTIDE SEQUENCE [LARGE SCALE GENOMIC DNA]</scope>
    <source>
        <strain evidence="3 4">C2206</strain>
    </source>
</reference>
<dbReference type="PIRSF" id="PIRSF006728">
    <property type="entry name" value="CinA"/>
    <property type="match status" value="1"/>
</dbReference>
<dbReference type="InterPro" id="IPR008135">
    <property type="entry name" value="Competence-induced_CinA"/>
</dbReference>
<dbReference type="Gene3D" id="3.90.950.20">
    <property type="entry name" value="CinA-like"/>
    <property type="match status" value="1"/>
</dbReference>
<dbReference type="InterPro" id="IPR001453">
    <property type="entry name" value="MoaB/Mog_dom"/>
</dbReference>
<dbReference type="Proteomes" id="UP000191901">
    <property type="component" value="Chromosome"/>
</dbReference>
<dbReference type="SUPFAM" id="SSF53218">
    <property type="entry name" value="Molybdenum cofactor biosynthesis proteins"/>
    <property type="match status" value="1"/>
</dbReference>
<dbReference type="CDD" id="cd00885">
    <property type="entry name" value="cinA"/>
    <property type="match status" value="1"/>
</dbReference>
<dbReference type="InterPro" id="IPR050101">
    <property type="entry name" value="CinA"/>
</dbReference>
<dbReference type="Gene3D" id="3.30.70.2860">
    <property type="match status" value="1"/>
</dbReference>
<organism evidence="3 4">
    <name type="scientific">Halomicronema hongdechloris C2206</name>
    <dbReference type="NCBI Taxonomy" id="1641165"/>
    <lineage>
        <taxon>Bacteria</taxon>
        <taxon>Bacillati</taxon>
        <taxon>Cyanobacteriota</taxon>
        <taxon>Cyanophyceae</taxon>
        <taxon>Nodosilineales</taxon>
        <taxon>Nodosilineaceae</taxon>
        <taxon>Halomicronema</taxon>
    </lineage>
</organism>
<feature type="domain" description="MoaB/Mog" evidence="2">
    <location>
        <begin position="9"/>
        <end position="177"/>
    </location>
</feature>
<dbReference type="Pfam" id="PF18146">
    <property type="entry name" value="CinA_KH"/>
    <property type="match status" value="1"/>
</dbReference>
<dbReference type="InterPro" id="IPR036653">
    <property type="entry name" value="CinA-like_C"/>
</dbReference>
<dbReference type="PANTHER" id="PTHR13939:SF0">
    <property type="entry name" value="NMN AMIDOHYDROLASE-LIKE PROTEIN YFAY"/>
    <property type="match status" value="1"/>
</dbReference>
<dbReference type="STRING" id="1641165.XM38_03005"/>
<dbReference type="NCBIfam" id="TIGR00199">
    <property type="entry name" value="PncC_domain"/>
    <property type="match status" value="1"/>
</dbReference>
<dbReference type="InterPro" id="IPR036425">
    <property type="entry name" value="MoaB/Mog-like_dom_sf"/>
</dbReference>
<evidence type="ECO:0000313" key="3">
    <source>
        <dbReference type="EMBL" id="ASC72927.1"/>
    </source>
</evidence>
<comment type="similarity">
    <text evidence="1">Belongs to the CinA family.</text>
</comment>
<dbReference type="EMBL" id="CP021983">
    <property type="protein sequence ID" value="ASC72927.1"/>
    <property type="molecule type" value="Genomic_DNA"/>
</dbReference>
<dbReference type="Pfam" id="PF02464">
    <property type="entry name" value="CinA"/>
    <property type="match status" value="1"/>
</dbReference>
<evidence type="ECO:0000259" key="2">
    <source>
        <dbReference type="SMART" id="SM00852"/>
    </source>
</evidence>
<dbReference type="Gene3D" id="3.40.980.10">
    <property type="entry name" value="MoaB/Mog-like domain"/>
    <property type="match status" value="1"/>
</dbReference>
<gene>
    <name evidence="3" type="ORF">XM38_038870</name>
</gene>